<feature type="region of interest" description="Disordered" evidence="1">
    <location>
        <begin position="178"/>
        <end position="246"/>
    </location>
</feature>
<feature type="non-terminal residue" evidence="2">
    <location>
        <position position="1"/>
    </location>
</feature>
<evidence type="ECO:0000313" key="3">
    <source>
        <dbReference type="Proteomes" id="UP001243330"/>
    </source>
</evidence>
<feature type="region of interest" description="Disordered" evidence="1">
    <location>
        <begin position="19"/>
        <end position="47"/>
    </location>
</feature>
<feature type="compositionally biased region" description="Basic and acidic residues" evidence="1">
    <location>
        <begin position="260"/>
        <end position="270"/>
    </location>
</feature>
<protein>
    <submittedName>
        <fullName evidence="2">Uncharacterized protein</fullName>
    </submittedName>
</protein>
<dbReference type="Pfam" id="PF08432">
    <property type="entry name" value="Vfa1"/>
    <property type="match status" value="1"/>
</dbReference>
<feature type="compositionally biased region" description="Polar residues" evidence="1">
    <location>
        <begin position="19"/>
        <end position="28"/>
    </location>
</feature>
<dbReference type="AlphaFoldDB" id="A0AAD9A988"/>
<evidence type="ECO:0000313" key="2">
    <source>
        <dbReference type="EMBL" id="KAK1843816.1"/>
    </source>
</evidence>
<reference evidence="2" key="1">
    <citation type="submission" date="2023-01" db="EMBL/GenBank/DDBJ databases">
        <title>Colletotrichum chrysophilum M932 genome sequence.</title>
        <authorList>
            <person name="Baroncelli R."/>
        </authorList>
    </citation>
    <scope>NUCLEOTIDE SEQUENCE</scope>
    <source>
        <strain evidence="2">M932</strain>
    </source>
</reference>
<proteinExistence type="predicted"/>
<accession>A0AAD9A988</accession>
<dbReference type="PANTHER" id="PTHR28218">
    <property type="entry name" value="VPS4-ASSOCIATED PROTEIN 1"/>
    <property type="match status" value="1"/>
</dbReference>
<dbReference type="InterPro" id="IPR013640">
    <property type="entry name" value="Vfa1"/>
</dbReference>
<dbReference type="EMBL" id="JAQOWY010000339">
    <property type="protein sequence ID" value="KAK1843816.1"/>
    <property type="molecule type" value="Genomic_DNA"/>
</dbReference>
<dbReference type="Proteomes" id="UP001243330">
    <property type="component" value="Unassembled WGS sequence"/>
</dbReference>
<feature type="compositionally biased region" description="Basic and acidic residues" evidence="1">
    <location>
        <begin position="178"/>
        <end position="229"/>
    </location>
</feature>
<dbReference type="PANTHER" id="PTHR28218:SF1">
    <property type="entry name" value="VPS4-ASSOCIATED PROTEIN 1"/>
    <property type="match status" value="1"/>
</dbReference>
<organism evidence="2 3">
    <name type="scientific">Colletotrichum chrysophilum</name>
    <dbReference type="NCBI Taxonomy" id="1836956"/>
    <lineage>
        <taxon>Eukaryota</taxon>
        <taxon>Fungi</taxon>
        <taxon>Dikarya</taxon>
        <taxon>Ascomycota</taxon>
        <taxon>Pezizomycotina</taxon>
        <taxon>Sordariomycetes</taxon>
        <taxon>Hypocreomycetidae</taxon>
        <taxon>Glomerellales</taxon>
        <taxon>Glomerellaceae</taxon>
        <taxon>Colletotrichum</taxon>
        <taxon>Colletotrichum gloeosporioides species complex</taxon>
    </lineage>
</organism>
<dbReference type="GO" id="GO:0007034">
    <property type="term" value="P:vacuolar transport"/>
    <property type="evidence" value="ECO:0007669"/>
    <property type="project" value="TreeGrafter"/>
</dbReference>
<evidence type="ECO:0000256" key="1">
    <source>
        <dbReference type="SAM" id="MobiDB-lite"/>
    </source>
</evidence>
<sequence length="286" mass="32230">SSHPAVTFSLSSANTAGSFLAPTSTRTSPPAIVTSDITPPPSPLPSRRDHCASAILRLTTLRRLPGHSAISLAAHPRLPRPITQPHSQRPKLFAVIMSFANIYTHRKVAENAAKGCDVCYRATSSVLVADEKKDFFYVCPSHLKDKNFCSPIIDKEAVEAKKKKEIEDEIERVKKEYEEKQKKKEKDEKDKNTDKEKDKEKEKEKDKDEKKADDEKKDDDSKAAEKDGAGTETPSTEEEPRVFALHKNFYGMRLEKKRQMEIAKRNRERLQQPNFFPSVPKGAPGS</sequence>
<name>A0AAD9A988_9PEZI</name>
<comment type="caution">
    <text evidence="2">The sequence shown here is derived from an EMBL/GenBank/DDBJ whole genome shotgun (WGS) entry which is preliminary data.</text>
</comment>
<keyword evidence="3" id="KW-1185">Reference proteome</keyword>
<dbReference type="GO" id="GO:0005768">
    <property type="term" value="C:endosome"/>
    <property type="evidence" value="ECO:0007669"/>
    <property type="project" value="TreeGrafter"/>
</dbReference>
<gene>
    <name evidence="2" type="ORF">CCHR01_13558</name>
</gene>
<feature type="region of interest" description="Disordered" evidence="1">
    <location>
        <begin position="260"/>
        <end position="286"/>
    </location>
</feature>